<evidence type="ECO:0000256" key="1">
    <source>
        <dbReference type="ARBA" id="ARBA00010990"/>
    </source>
</evidence>
<organism evidence="4 5">
    <name type="scientific">Azorhizobium caulinodans (strain ATCC 43989 / DSM 5975 / JCM 20966 / LMG 6465 / NBRC 14845 / NCIMB 13405 / ORS 571)</name>
    <dbReference type="NCBI Taxonomy" id="438753"/>
    <lineage>
        <taxon>Bacteria</taxon>
        <taxon>Pseudomonadati</taxon>
        <taxon>Pseudomonadota</taxon>
        <taxon>Alphaproteobacteria</taxon>
        <taxon>Hyphomicrobiales</taxon>
        <taxon>Xanthobacteraceae</taxon>
        <taxon>Azorhizobium</taxon>
    </lineage>
</organism>
<dbReference type="InterPro" id="IPR008278">
    <property type="entry name" value="4-PPantetheinyl_Trfase_dom"/>
</dbReference>
<reference evidence="4 5" key="1">
    <citation type="journal article" date="2007" name="Appl. Environ. Microbiol.">
        <title>Rhizobial factors required for stem nodule maturation and maintenance in Sesbania rostrata-Azorhizobium caulinodans ORS571 symbiosis.</title>
        <authorList>
            <person name="Suzuki S."/>
            <person name="Aono T."/>
            <person name="Lee KB."/>
            <person name="Suzuki T."/>
            <person name="Liu CT."/>
            <person name="Miwa H."/>
            <person name="Wakao S."/>
            <person name="Iki T."/>
            <person name="Oyaizu H."/>
        </authorList>
    </citation>
    <scope>NUCLEOTIDE SEQUENCE [LARGE SCALE GENOMIC DNA]</scope>
    <source>
        <strain evidence="5">ATCC 43989 / DSM 5975 / JCM 20966 / LMG 6465 / NBRC 14845 / NCIMB 13405 / ORS 571</strain>
    </source>
</reference>
<dbReference type="KEGG" id="azc:AZC_3251"/>
<feature type="domain" description="4'-phosphopantetheinyl transferase" evidence="3">
    <location>
        <begin position="105"/>
        <end position="190"/>
    </location>
</feature>
<proteinExistence type="inferred from homology"/>
<evidence type="ECO:0000256" key="2">
    <source>
        <dbReference type="ARBA" id="ARBA00022679"/>
    </source>
</evidence>
<dbReference type="Gene3D" id="3.90.470.20">
    <property type="entry name" value="4'-phosphopantetheinyl transferase domain"/>
    <property type="match status" value="1"/>
</dbReference>
<reference evidence="5" key="2">
    <citation type="submission" date="2007-04" db="EMBL/GenBank/DDBJ databases">
        <title>Complete genome sequence of the nitrogen-fixing bacterium Azorhizobium caulinodans ORS571.</title>
        <authorList>
            <person name="Lee K.B."/>
            <person name="Backer P.D."/>
            <person name="Aono T."/>
            <person name="Liu C.T."/>
            <person name="Suzuki S."/>
            <person name="Suzuki T."/>
            <person name="Kaneko T."/>
            <person name="Yamada M."/>
            <person name="Tabata S."/>
            <person name="Kupfer D.M."/>
            <person name="Najar F.Z."/>
            <person name="Wiley G.B."/>
            <person name="Roe B."/>
            <person name="Binnewies T."/>
            <person name="Ussery D."/>
            <person name="Vereecke D."/>
            <person name="Gevers D."/>
            <person name="Holsters M."/>
            <person name="Oyaizu H."/>
        </authorList>
    </citation>
    <scope>NUCLEOTIDE SEQUENCE [LARGE SCALE GENOMIC DNA]</scope>
    <source>
        <strain evidence="5">ATCC 43989 / DSM 5975 / JCM 20966 / LMG 6465 / NBRC 14845 / NCIMB 13405 / ORS 571</strain>
    </source>
</reference>
<dbReference type="Proteomes" id="UP000000270">
    <property type="component" value="Chromosome"/>
</dbReference>
<reference evidence="4 5" key="3">
    <citation type="journal article" date="2008" name="BMC Genomics">
        <title>The genome of the versatile nitrogen fixer Azorhizobium caulinodans ORS571.</title>
        <authorList>
            <person name="Lee KB."/>
            <person name="Backer P.D."/>
            <person name="Aono T."/>
            <person name="Liu CT."/>
            <person name="Suzuki S."/>
            <person name="Suzuki T."/>
            <person name="Kaneko T."/>
            <person name="Yamada M."/>
            <person name="Tabata S."/>
            <person name="Kupfer D.M."/>
            <person name="Najar F.Z."/>
            <person name="Wiley G.B."/>
            <person name="Roe B."/>
            <person name="Binnewies T.T."/>
            <person name="Ussery D.W."/>
            <person name="D'Haeze W."/>
            <person name="Herder J.D."/>
            <person name="Gevers D."/>
            <person name="Vereecke D."/>
            <person name="Holsters M."/>
            <person name="Oyaizu H."/>
        </authorList>
    </citation>
    <scope>NUCLEOTIDE SEQUENCE [LARGE SCALE GENOMIC DNA]</scope>
    <source>
        <strain evidence="5">ATCC 43989 / DSM 5975 / JCM 20966 / LMG 6465 / NBRC 14845 / NCIMB 13405 / ORS 571</strain>
    </source>
</reference>
<evidence type="ECO:0000313" key="5">
    <source>
        <dbReference type="Proteomes" id="UP000000270"/>
    </source>
</evidence>
<gene>
    <name evidence="4" type="ordered locus">AZC_3251</name>
</gene>
<dbReference type="InterPro" id="IPR050559">
    <property type="entry name" value="P-Pant_transferase_sf"/>
</dbReference>
<dbReference type="PANTHER" id="PTHR12215:SF10">
    <property type="entry name" value="L-AMINOADIPATE-SEMIALDEHYDE DEHYDROGENASE-PHOSPHOPANTETHEINYL TRANSFERASE"/>
    <property type="match status" value="1"/>
</dbReference>
<sequence>MHVWTTDLSPHASLAARAFLPEHERMRAERFLLPHVQAQYVGSRMLLRRALSAYAGGQPVHWLFGAEPAGRPVALNLPAEGHLLRFSLSHSADLAVCALAWGGELGIDVETAAPEGAEDDCEDAFTQRERANLQRDRQCSRPSRFLEYWTIKEAFLKAHGSGLAGGMNRVEVTLPVEGGLGVCFDGAELDASKWQIWLQEPTGGGRCAIVRRSVDGAGPLPHLYSMNSDNGSACTTWRLISTGAGAARPEI</sequence>
<dbReference type="HOGENOM" id="CLU_057011_2_3_5"/>
<dbReference type="GO" id="GO:0019878">
    <property type="term" value="P:lysine biosynthetic process via aminoadipic acid"/>
    <property type="evidence" value="ECO:0007669"/>
    <property type="project" value="TreeGrafter"/>
</dbReference>
<dbReference type="Pfam" id="PF01648">
    <property type="entry name" value="ACPS"/>
    <property type="match status" value="1"/>
</dbReference>
<reference evidence="4 5" key="4">
    <citation type="journal article" date="2009" name="Appl. Environ. Microbiol.">
        <title>Comparative genome-wide transcriptional profiling of Azorhizobium caulinodans ORS571 grown under free-living and symbiotic conditions.</title>
        <authorList>
            <person name="Tsukada S."/>
            <person name="Aono T."/>
            <person name="Akiba N."/>
            <person name="Lee KB."/>
            <person name="Liu CT."/>
            <person name="Toyazaki H."/>
            <person name="Oyaizu H."/>
        </authorList>
    </citation>
    <scope>NUCLEOTIDE SEQUENCE [LARGE SCALE GENOMIC DNA]</scope>
    <source>
        <strain evidence="5">ATCC 43989 / DSM 5975 / JCM 20966 / LMG 6465 / NBRC 14845 / NCIMB 13405 / ORS 571</strain>
    </source>
</reference>
<dbReference type="STRING" id="438753.AZC_3251"/>
<dbReference type="GO" id="GO:0000287">
    <property type="term" value="F:magnesium ion binding"/>
    <property type="evidence" value="ECO:0007669"/>
    <property type="project" value="InterPro"/>
</dbReference>
<accession>A8ICT5</accession>
<dbReference type="SUPFAM" id="SSF56214">
    <property type="entry name" value="4'-phosphopantetheinyl transferase"/>
    <property type="match status" value="2"/>
</dbReference>
<keyword evidence="5" id="KW-1185">Reference proteome</keyword>
<reference evidence="4 5" key="5">
    <citation type="journal article" date="2010" name="Appl. Environ. Microbiol.">
        <title>phrR-like gene praR of Azorhizobium caulinodans ORS571 is essential for symbiosis with Sesbania rostrata and is involved in expression of reb genes.</title>
        <authorList>
            <person name="Akiba N."/>
            <person name="Aono T."/>
            <person name="Toyazaki H."/>
            <person name="Sato S."/>
            <person name="Oyaizu H."/>
        </authorList>
    </citation>
    <scope>NUCLEOTIDE SEQUENCE [LARGE SCALE GENOMIC DNA]</scope>
    <source>
        <strain evidence="5">ATCC 43989 / DSM 5975 / JCM 20966 / LMG 6465 / NBRC 14845 / NCIMB 13405 / ORS 571</strain>
    </source>
</reference>
<dbReference type="PANTHER" id="PTHR12215">
    <property type="entry name" value="PHOSPHOPANTETHEINE TRANSFERASE"/>
    <property type="match status" value="1"/>
</dbReference>
<dbReference type="GO" id="GO:0008897">
    <property type="term" value="F:holo-[acyl-carrier-protein] synthase activity"/>
    <property type="evidence" value="ECO:0007669"/>
    <property type="project" value="InterPro"/>
</dbReference>
<dbReference type="AlphaFoldDB" id="A8ICT5"/>
<comment type="similarity">
    <text evidence="1">Belongs to the P-Pant transferase superfamily. Gsp/Sfp/HetI/AcpT family.</text>
</comment>
<keyword evidence="2 4" id="KW-0808">Transferase</keyword>
<name>A8ICT5_AZOC5</name>
<protein>
    <submittedName>
        <fullName evidence="4">Putative 4'-phosphopantetheinyl transferase</fullName>
    </submittedName>
</protein>
<dbReference type="GO" id="GO:0005829">
    <property type="term" value="C:cytosol"/>
    <property type="evidence" value="ECO:0007669"/>
    <property type="project" value="TreeGrafter"/>
</dbReference>
<reference evidence="4 5" key="6">
    <citation type="journal article" date="2011" name="Appl. Environ. Microbiol.">
        <title>Involvement of the azorhizobial chromosome partition gene (parA) in the onset of bacteroid differentiation during Sesbania rostrata stem nodule development.</title>
        <authorList>
            <person name="Liu CT."/>
            <person name="Lee KB."/>
            <person name="Wang YS."/>
            <person name="Peng MH."/>
            <person name="Lee KT."/>
            <person name="Suzuki S."/>
            <person name="Suzuki T."/>
            <person name="Oyaizu H."/>
        </authorList>
    </citation>
    <scope>NUCLEOTIDE SEQUENCE [LARGE SCALE GENOMIC DNA]</scope>
    <source>
        <strain evidence="5">ATCC 43989 / DSM 5975 / JCM 20966 / LMG 6465 / NBRC 14845 / NCIMB 13405 / ORS 571</strain>
    </source>
</reference>
<dbReference type="InterPro" id="IPR037143">
    <property type="entry name" value="4-PPantetheinyl_Trfase_dom_sf"/>
</dbReference>
<evidence type="ECO:0000259" key="3">
    <source>
        <dbReference type="Pfam" id="PF01648"/>
    </source>
</evidence>
<dbReference type="EMBL" id="AP009384">
    <property type="protein sequence ID" value="BAF89249.1"/>
    <property type="molecule type" value="Genomic_DNA"/>
</dbReference>
<evidence type="ECO:0000313" key="4">
    <source>
        <dbReference type="EMBL" id="BAF89249.1"/>
    </source>
</evidence>
<dbReference type="eggNOG" id="COG2091">
    <property type="taxonomic scope" value="Bacteria"/>
</dbReference>